<dbReference type="Pfam" id="PF00856">
    <property type="entry name" value="SET"/>
    <property type="match status" value="1"/>
</dbReference>
<dbReference type="AlphaFoldDB" id="A0A6A6H4X0"/>
<dbReference type="PROSITE" id="PS50868">
    <property type="entry name" value="POST_SET"/>
    <property type="match status" value="1"/>
</dbReference>
<keyword evidence="6" id="KW-0949">S-adenosyl-L-methionine</keyword>
<feature type="compositionally biased region" description="Polar residues" evidence="9">
    <location>
        <begin position="105"/>
        <end position="117"/>
    </location>
</feature>
<dbReference type="SMART" id="SM00317">
    <property type="entry name" value="SET"/>
    <property type="match status" value="1"/>
</dbReference>
<comment type="subunit">
    <text evidence="2">Component of the NuA4 histone acetyltransferase complex.</text>
</comment>
<dbReference type="InterPro" id="IPR003616">
    <property type="entry name" value="Post-SET_dom"/>
</dbReference>
<evidence type="ECO:0000256" key="6">
    <source>
        <dbReference type="ARBA" id="ARBA00022691"/>
    </source>
</evidence>
<dbReference type="OrthoDB" id="308383at2759"/>
<accession>A0A6A6H4X0</accession>
<keyword evidence="5" id="KW-0808">Transferase</keyword>
<evidence type="ECO:0000256" key="9">
    <source>
        <dbReference type="SAM" id="MobiDB-lite"/>
    </source>
</evidence>
<feature type="region of interest" description="Disordered" evidence="9">
    <location>
        <begin position="483"/>
        <end position="507"/>
    </location>
</feature>
<dbReference type="GO" id="GO:0005694">
    <property type="term" value="C:chromosome"/>
    <property type="evidence" value="ECO:0007669"/>
    <property type="project" value="UniProtKB-SubCell"/>
</dbReference>
<evidence type="ECO:0000256" key="8">
    <source>
        <dbReference type="ARBA" id="ARBA00022833"/>
    </source>
</evidence>
<evidence type="ECO:0000313" key="13">
    <source>
        <dbReference type="EMBL" id="KAF2233146.1"/>
    </source>
</evidence>
<dbReference type="PANTHER" id="PTHR46223:SF3">
    <property type="entry name" value="HISTONE-LYSINE N-METHYLTRANSFERASE SET-23"/>
    <property type="match status" value="1"/>
</dbReference>
<evidence type="ECO:0000256" key="1">
    <source>
        <dbReference type="ARBA" id="ARBA00004286"/>
    </source>
</evidence>
<feature type="domain" description="SET" evidence="11">
    <location>
        <begin position="350"/>
        <end position="480"/>
    </location>
</feature>
<dbReference type="EMBL" id="ML991809">
    <property type="protein sequence ID" value="KAF2233146.1"/>
    <property type="molecule type" value="Genomic_DNA"/>
</dbReference>
<dbReference type="GO" id="GO:0032259">
    <property type="term" value="P:methylation"/>
    <property type="evidence" value="ECO:0007669"/>
    <property type="project" value="UniProtKB-KW"/>
</dbReference>
<dbReference type="Pfam" id="PF05033">
    <property type="entry name" value="Pre-SET"/>
    <property type="match status" value="1"/>
</dbReference>
<evidence type="ECO:0000259" key="10">
    <source>
        <dbReference type="PROSITE" id="PS50013"/>
    </source>
</evidence>
<dbReference type="InterPro" id="IPR016197">
    <property type="entry name" value="Chromo-like_dom_sf"/>
</dbReference>
<dbReference type="Gene3D" id="2.170.270.10">
    <property type="entry name" value="SET domain"/>
    <property type="match status" value="1"/>
</dbReference>
<feature type="region of interest" description="Disordered" evidence="9">
    <location>
        <begin position="82"/>
        <end position="125"/>
    </location>
</feature>
<feature type="domain" description="Post-SET" evidence="12">
    <location>
        <begin position="509"/>
        <end position="525"/>
    </location>
</feature>
<dbReference type="SUPFAM" id="SSF82199">
    <property type="entry name" value="SET domain"/>
    <property type="match status" value="1"/>
</dbReference>
<dbReference type="PANTHER" id="PTHR46223">
    <property type="entry name" value="HISTONE-LYSINE N-METHYLTRANSFERASE SUV39H"/>
    <property type="match status" value="1"/>
</dbReference>
<dbReference type="PROSITE" id="PS50013">
    <property type="entry name" value="CHROMO_2"/>
    <property type="match status" value="1"/>
</dbReference>
<dbReference type="GO" id="GO:0005634">
    <property type="term" value="C:nucleus"/>
    <property type="evidence" value="ECO:0007669"/>
    <property type="project" value="InterPro"/>
</dbReference>
<evidence type="ECO:0000256" key="4">
    <source>
        <dbReference type="ARBA" id="ARBA00022603"/>
    </source>
</evidence>
<comment type="subcellular location">
    <subcellularLocation>
        <location evidence="1">Chromosome</location>
    </subcellularLocation>
</comment>
<dbReference type="SUPFAM" id="SSF54160">
    <property type="entry name" value="Chromo domain-like"/>
    <property type="match status" value="1"/>
</dbReference>
<dbReference type="InterPro" id="IPR007728">
    <property type="entry name" value="Pre-SET_dom"/>
</dbReference>
<dbReference type="InterPro" id="IPR050973">
    <property type="entry name" value="H3K9_Histone-Lys_N-MTase"/>
</dbReference>
<keyword evidence="8" id="KW-0862">Zinc</keyword>
<dbReference type="InterPro" id="IPR000953">
    <property type="entry name" value="Chromo/chromo_shadow_dom"/>
</dbReference>
<keyword evidence="4" id="KW-0489">Methyltransferase</keyword>
<evidence type="ECO:0000256" key="7">
    <source>
        <dbReference type="ARBA" id="ARBA00022723"/>
    </source>
</evidence>
<dbReference type="GO" id="GO:0008270">
    <property type="term" value="F:zinc ion binding"/>
    <property type="evidence" value="ECO:0007669"/>
    <property type="project" value="InterPro"/>
</dbReference>
<gene>
    <name evidence="13" type="ORF">EV356DRAFT_560109</name>
</gene>
<evidence type="ECO:0000256" key="2">
    <source>
        <dbReference type="ARBA" id="ARBA00011353"/>
    </source>
</evidence>
<evidence type="ECO:0000259" key="12">
    <source>
        <dbReference type="PROSITE" id="PS50868"/>
    </source>
</evidence>
<dbReference type="InterPro" id="IPR046341">
    <property type="entry name" value="SET_dom_sf"/>
</dbReference>
<keyword evidence="7" id="KW-0479">Metal-binding</keyword>
<organism evidence="13 14">
    <name type="scientific">Viridothelium virens</name>
    <name type="common">Speckled blister lichen</name>
    <name type="synonym">Trypethelium virens</name>
    <dbReference type="NCBI Taxonomy" id="1048519"/>
    <lineage>
        <taxon>Eukaryota</taxon>
        <taxon>Fungi</taxon>
        <taxon>Dikarya</taxon>
        <taxon>Ascomycota</taxon>
        <taxon>Pezizomycotina</taxon>
        <taxon>Dothideomycetes</taxon>
        <taxon>Dothideomycetes incertae sedis</taxon>
        <taxon>Trypetheliales</taxon>
        <taxon>Trypetheliaceae</taxon>
        <taxon>Viridothelium</taxon>
    </lineage>
</organism>
<keyword evidence="3" id="KW-0158">Chromosome</keyword>
<reference evidence="13" key="1">
    <citation type="journal article" date="2020" name="Stud. Mycol.">
        <title>101 Dothideomycetes genomes: a test case for predicting lifestyles and emergence of pathogens.</title>
        <authorList>
            <person name="Haridas S."/>
            <person name="Albert R."/>
            <person name="Binder M."/>
            <person name="Bloem J."/>
            <person name="Labutti K."/>
            <person name="Salamov A."/>
            <person name="Andreopoulos B."/>
            <person name="Baker S."/>
            <person name="Barry K."/>
            <person name="Bills G."/>
            <person name="Bluhm B."/>
            <person name="Cannon C."/>
            <person name="Castanera R."/>
            <person name="Culley D."/>
            <person name="Daum C."/>
            <person name="Ezra D."/>
            <person name="Gonzalez J."/>
            <person name="Henrissat B."/>
            <person name="Kuo A."/>
            <person name="Liang C."/>
            <person name="Lipzen A."/>
            <person name="Lutzoni F."/>
            <person name="Magnuson J."/>
            <person name="Mondo S."/>
            <person name="Nolan M."/>
            <person name="Ohm R."/>
            <person name="Pangilinan J."/>
            <person name="Park H.-J."/>
            <person name="Ramirez L."/>
            <person name="Alfaro M."/>
            <person name="Sun H."/>
            <person name="Tritt A."/>
            <person name="Yoshinaga Y."/>
            <person name="Zwiers L.-H."/>
            <person name="Turgeon B."/>
            <person name="Goodwin S."/>
            <person name="Spatafora J."/>
            <person name="Crous P."/>
            <person name="Grigoriev I."/>
        </authorList>
    </citation>
    <scope>NUCLEOTIDE SEQUENCE</scope>
    <source>
        <strain evidence="13">Tuck. ex Michener</strain>
    </source>
</reference>
<feature type="domain" description="Chromo" evidence="10">
    <location>
        <begin position="2"/>
        <end position="87"/>
    </location>
</feature>
<proteinExistence type="predicted"/>
<evidence type="ECO:0000256" key="3">
    <source>
        <dbReference type="ARBA" id="ARBA00022454"/>
    </source>
</evidence>
<dbReference type="PROSITE" id="PS50280">
    <property type="entry name" value="SET"/>
    <property type="match status" value="1"/>
</dbReference>
<protein>
    <submittedName>
        <fullName evidence="13">SET domain-containing protein</fullName>
    </submittedName>
</protein>
<name>A0A6A6H4X0_VIRVR</name>
<dbReference type="Proteomes" id="UP000800092">
    <property type="component" value="Unassembled WGS sequence"/>
</dbReference>
<dbReference type="InterPro" id="IPR001214">
    <property type="entry name" value="SET_dom"/>
</dbReference>
<dbReference type="SMART" id="SM00468">
    <property type="entry name" value="PreSET"/>
    <property type="match status" value="1"/>
</dbReference>
<sequence length="526" mass="61342">MAKLDKIVMDRLKRKSEPLVHPRQVSAVVCHRRLWSTQIEEYLVEWKGLWTSGHIPHSWHTLEELEHCLNIVQAYLQKLITTSPPPPPKFKRKSSEDHTPRPSPSYRTNTSPSSASESIHPEDHHVRVARSRDVKCYNAILTAKDGWFEVTESSAANVPQIDSTAFPTTKMVEEAKVTRFTSATNKIRRELIDRLKRIRSSKEDAEVTMANTVDQDSPPLGFKFVDESILREGVIKLDDDTLEGCHKCRPDMGQNIGCEYTRWCACLEYARVDEERLDERTLALYLQWKETDEGDPYQFPKRFPYRIDKTHGLLLNGFYLDSRHTIYECNDRCRCGPRCKNRNVQWGRSVPLQIFKTKERGWGLRCPVDLRRGQFIDTYRGEIITSLEADRREKEAGFGKDSYLYSLDKFREEKDLQEHDMFLVDGQFMGGPTRFINHSCEPNCRQYAVSYNKHDFRVYDIAFFACQDIPKNTELTFDYMDKDEEDEDEDQHGSQRQANPNDVSEGGIKPVKCRCGSKKCRKWLWM</sequence>
<evidence type="ECO:0000256" key="5">
    <source>
        <dbReference type="ARBA" id="ARBA00022679"/>
    </source>
</evidence>
<evidence type="ECO:0000259" key="11">
    <source>
        <dbReference type="PROSITE" id="PS50280"/>
    </source>
</evidence>
<keyword evidence="14" id="KW-1185">Reference proteome</keyword>
<evidence type="ECO:0000313" key="14">
    <source>
        <dbReference type="Proteomes" id="UP000800092"/>
    </source>
</evidence>
<dbReference type="GO" id="GO:0042054">
    <property type="term" value="F:histone methyltransferase activity"/>
    <property type="evidence" value="ECO:0007669"/>
    <property type="project" value="InterPro"/>
</dbReference>